<dbReference type="InterPro" id="IPR047187">
    <property type="entry name" value="SF1_C_Upf1"/>
</dbReference>
<protein>
    <submittedName>
        <fullName evidence="8">AAA family ATPase</fullName>
    </submittedName>
</protein>
<dbReference type="InterPro" id="IPR041679">
    <property type="entry name" value="DNA2/NAM7-like_C"/>
</dbReference>
<evidence type="ECO:0000256" key="5">
    <source>
        <dbReference type="PROSITE-ProRule" id="PRU00560"/>
    </source>
</evidence>
<dbReference type="GO" id="GO:0005524">
    <property type="term" value="F:ATP binding"/>
    <property type="evidence" value="ECO:0007669"/>
    <property type="project" value="UniProtKB-UniRule"/>
</dbReference>
<dbReference type="PANTHER" id="PTHR10887:SF495">
    <property type="entry name" value="HELICASE SENATAXIN ISOFORM X1-RELATED"/>
    <property type="match status" value="1"/>
</dbReference>
<evidence type="ECO:0000256" key="3">
    <source>
        <dbReference type="ARBA" id="ARBA00022806"/>
    </source>
</evidence>
<dbReference type="Proteomes" id="UP000235733">
    <property type="component" value="Unassembled WGS sequence"/>
</dbReference>
<dbReference type="InterPro" id="IPR003593">
    <property type="entry name" value="AAA+_ATPase"/>
</dbReference>
<feature type="domain" description="UvrD-like helicase ATP-binding" evidence="7">
    <location>
        <begin position="425"/>
        <end position="887"/>
    </location>
</feature>
<dbReference type="EMBL" id="PNHC01000006">
    <property type="protein sequence ID" value="PMC68737.1"/>
    <property type="molecule type" value="Genomic_DNA"/>
</dbReference>
<reference evidence="8 9" key="1">
    <citation type="submission" date="2017-09" db="EMBL/GenBank/DDBJ databases">
        <title>Bacterial strain isolated from the female urinary microbiota.</title>
        <authorList>
            <person name="Thomas-White K."/>
            <person name="Kumar N."/>
            <person name="Forster S."/>
            <person name="Putonti C."/>
            <person name="Lawley T."/>
            <person name="Wolfe A.J."/>
        </authorList>
    </citation>
    <scope>NUCLEOTIDE SEQUENCE [LARGE SCALE GENOMIC DNA]</scope>
    <source>
        <strain evidence="8 9">UMB0249</strain>
    </source>
</reference>
<organism evidence="8 9">
    <name type="scientific">Fusobacterium nucleatum</name>
    <dbReference type="NCBI Taxonomy" id="851"/>
    <lineage>
        <taxon>Bacteria</taxon>
        <taxon>Fusobacteriati</taxon>
        <taxon>Fusobacteriota</taxon>
        <taxon>Fusobacteriia</taxon>
        <taxon>Fusobacteriales</taxon>
        <taxon>Fusobacteriaceae</taxon>
        <taxon>Fusobacterium</taxon>
    </lineage>
</organism>
<dbReference type="AlphaFoldDB" id="A0A2N6THB9"/>
<proteinExistence type="predicted"/>
<keyword evidence="1 5" id="KW-0547">Nucleotide-binding</keyword>
<evidence type="ECO:0000259" key="7">
    <source>
        <dbReference type="PROSITE" id="PS51198"/>
    </source>
</evidence>
<dbReference type="InterPro" id="IPR014016">
    <property type="entry name" value="UvrD-like_ATP-bd"/>
</dbReference>
<dbReference type="InterPro" id="IPR041677">
    <property type="entry name" value="DNA2/NAM7_AAA_11"/>
</dbReference>
<name>A0A2N6THB9_FUSNU</name>
<dbReference type="Gene3D" id="3.40.50.300">
    <property type="entry name" value="P-loop containing nucleotide triphosphate hydrolases"/>
    <property type="match status" value="3"/>
</dbReference>
<sequence>MRFEELKGYIEQKVIDIDFTEKEKMNIKIDYLIGFLKFGEKYYIKDIRNEKKEYFQISLKKNDDRVFIDELIDRKKTYLAKLTDMETIEVIVYNEEEMSINNFSIFRNEYLKIKKNKNSKKYKELKKYIERDVEKNYVFKSQGMSYIFFGKLKDSEKEEYSLLGINSILTLERKEMSFIKDNKTEFIEAFSVVKEEGINNNSEKYNYTLIKIKENIKFTEDILEYVEDMEIKARINQLKNDSSSYLKIWEAYADKEKKILRENLDTYYKISDVKVKSGETFLFEIQLNKKHSFKEGDTLIITKENPEILIENDSDEVEKNFFKNLEYVEVTIEKVPTNSSILISCNQEKDLEEEKDSYIFYSIKGDKTVNDRREKARELIANNKTPMRELNLIIEGKKVTKEKVGNYEALSIQTKESLFPKYEPTENQKEAIQIALNTPDIAIIQGPPGTGKTTVITTILQRLSEERKEVGNISGNNLLTSFQHDAVNNALSRIKILGLPAEKYGIKGGMEEELINKNFKNYINKVINIYYEENPEFKRASEENELKEIYKDYADRVKESLDEIEIKTLIGKLKSFSRKYQLTEEILEELRKIEDDCRGVRKNYFIDKSYFYKIPISEKMLADNGRYFIEKSVEKIEEAIKDKEIQASNFSEELKILENSLAENKINFSLLKGCKISILSKLTPVEYPFMDKAFNQKIAEIFEKITLIINNIVRENKNFKERIKLKYLDELENNPLRVRDTIREYITTFGATCQQTQGKEIFKAKKRMLENKVNTRELYNQSRTYENVLIDEAARSNPPDLLIPMSMAKKRIILVGDHKQLPHLIDENILEYLKDEEGKKEGQDVKTFIEEQIKKSMFEKLKTSCEELEKYDGIKRVIMLNRQYRMHPKMGTFVSNHFYEGKLENGLEADKFDNRLKGLEGKAFAWFDVSNKYSEEKRKKSYYRNMEAKEISKFIYRNIDREEAKGKNFGIITFYSSQRDEILKELANEKNKAYEGQDLIVIRENNSYRINDKYKYSNEEGISEKIRIGSVDAFQGMEFNFVCLSMVRSNKFPLDEKNIRNKFGFLTNRNRLCVAMSRQKELLVVFGDSKMLEGEKYTDVEVLQEYLKMCKEDGEYGKFESIL</sequence>
<keyword evidence="6" id="KW-0175">Coiled coil</keyword>
<evidence type="ECO:0000256" key="6">
    <source>
        <dbReference type="SAM" id="Coils"/>
    </source>
</evidence>
<keyword evidence="3 5" id="KW-0347">Helicase</keyword>
<dbReference type="Pfam" id="PF13086">
    <property type="entry name" value="AAA_11"/>
    <property type="match status" value="2"/>
</dbReference>
<evidence type="ECO:0000313" key="9">
    <source>
        <dbReference type="Proteomes" id="UP000235733"/>
    </source>
</evidence>
<dbReference type="GO" id="GO:0016787">
    <property type="term" value="F:hydrolase activity"/>
    <property type="evidence" value="ECO:0007669"/>
    <property type="project" value="UniProtKB-UniRule"/>
</dbReference>
<accession>A0A2N6THB9</accession>
<dbReference type="PROSITE" id="PS51198">
    <property type="entry name" value="UVRD_HELICASE_ATP_BIND"/>
    <property type="match status" value="1"/>
</dbReference>
<feature type="binding site" evidence="5">
    <location>
        <begin position="446"/>
        <end position="453"/>
    </location>
    <ligand>
        <name>ATP</name>
        <dbReference type="ChEBI" id="CHEBI:30616"/>
    </ligand>
</feature>
<dbReference type="InterPro" id="IPR045055">
    <property type="entry name" value="DNA2/NAM7-like"/>
</dbReference>
<dbReference type="CDD" id="cd18808">
    <property type="entry name" value="SF1_C_Upf1"/>
    <property type="match status" value="1"/>
</dbReference>
<evidence type="ECO:0000256" key="2">
    <source>
        <dbReference type="ARBA" id="ARBA00022801"/>
    </source>
</evidence>
<dbReference type="SUPFAM" id="SSF52540">
    <property type="entry name" value="P-loop containing nucleoside triphosphate hydrolases"/>
    <property type="match status" value="1"/>
</dbReference>
<evidence type="ECO:0000313" key="8">
    <source>
        <dbReference type="EMBL" id="PMC68737.1"/>
    </source>
</evidence>
<dbReference type="GO" id="GO:0004386">
    <property type="term" value="F:helicase activity"/>
    <property type="evidence" value="ECO:0007669"/>
    <property type="project" value="UniProtKB-UniRule"/>
</dbReference>
<keyword evidence="4 5" id="KW-0067">ATP-binding</keyword>
<feature type="coiled-coil region" evidence="6">
    <location>
        <begin position="633"/>
        <end position="660"/>
    </location>
</feature>
<comment type="caution">
    <text evidence="8">The sequence shown here is derived from an EMBL/GenBank/DDBJ whole genome shotgun (WGS) entry which is preliminary data.</text>
</comment>
<dbReference type="InterPro" id="IPR027417">
    <property type="entry name" value="P-loop_NTPase"/>
</dbReference>
<dbReference type="RefSeq" id="WP_158393047.1">
    <property type="nucleotide sequence ID" value="NZ_PNHC01000006.1"/>
</dbReference>
<gene>
    <name evidence="8" type="ORF">CJ209_08540</name>
</gene>
<keyword evidence="2 5" id="KW-0378">Hydrolase</keyword>
<dbReference type="Pfam" id="PF13087">
    <property type="entry name" value="AAA_12"/>
    <property type="match status" value="1"/>
</dbReference>
<evidence type="ECO:0000256" key="1">
    <source>
        <dbReference type="ARBA" id="ARBA00022741"/>
    </source>
</evidence>
<evidence type="ECO:0000256" key="4">
    <source>
        <dbReference type="ARBA" id="ARBA00022840"/>
    </source>
</evidence>
<dbReference type="PANTHER" id="PTHR10887">
    <property type="entry name" value="DNA2/NAM7 HELICASE FAMILY"/>
    <property type="match status" value="1"/>
</dbReference>
<dbReference type="SMART" id="SM00382">
    <property type="entry name" value="AAA"/>
    <property type="match status" value="1"/>
</dbReference>